<dbReference type="Proteomes" id="UP001500449">
    <property type="component" value="Unassembled WGS sequence"/>
</dbReference>
<evidence type="ECO:0000256" key="3">
    <source>
        <dbReference type="ARBA" id="ARBA00023295"/>
    </source>
</evidence>
<dbReference type="InterPro" id="IPR051214">
    <property type="entry name" value="GH32_Enzymes"/>
</dbReference>
<dbReference type="CDD" id="cd18609">
    <property type="entry name" value="GH32-like"/>
    <property type="match status" value="1"/>
</dbReference>
<dbReference type="PANTHER" id="PTHR43101:SF1">
    <property type="entry name" value="BETA-FRUCTOSIDASE"/>
    <property type="match status" value="1"/>
</dbReference>
<feature type="domain" description="Glycosyl hydrolase family 32 N-terminal" evidence="4">
    <location>
        <begin position="20"/>
        <end position="187"/>
    </location>
</feature>
<organism evidence="5 6">
    <name type="scientific">Pseudonocardia ailaonensis</name>
    <dbReference type="NCBI Taxonomy" id="367279"/>
    <lineage>
        <taxon>Bacteria</taxon>
        <taxon>Bacillati</taxon>
        <taxon>Actinomycetota</taxon>
        <taxon>Actinomycetes</taxon>
        <taxon>Pseudonocardiales</taxon>
        <taxon>Pseudonocardiaceae</taxon>
        <taxon>Pseudonocardia</taxon>
    </lineage>
</organism>
<dbReference type="SUPFAM" id="SSF75005">
    <property type="entry name" value="Arabinanase/levansucrase/invertase"/>
    <property type="match status" value="1"/>
</dbReference>
<keyword evidence="2" id="KW-0378">Hydrolase</keyword>
<dbReference type="Pfam" id="PF00251">
    <property type="entry name" value="Glyco_hydro_32N"/>
    <property type="match status" value="1"/>
</dbReference>
<reference evidence="5 6" key="1">
    <citation type="journal article" date="2019" name="Int. J. Syst. Evol. Microbiol.">
        <title>The Global Catalogue of Microorganisms (GCM) 10K type strain sequencing project: providing services to taxonomists for standard genome sequencing and annotation.</title>
        <authorList>
            <consortium name="The Broad Institute Genomics Platform"/>
            <consortium name="The Broad Institute Genome Sequencing Center for Infectious Disease"/>
            <person name="Wu L."/>
            <person name="Ma J."/>
        </authorList>
    </citation>
    <scope>NUCLEOTIDE SEQUENCE [LARGE SCALE GENOMIC DNA]</scope>
    <source>
        <strain evidence="5 6">JCM 16009</strain>
    </source>
</reference>
<evidence type="ECO:0000313" key="5">
    <source>
        <dbReference type="EMBL" id="GAA1841474.1"/>
    </source>
</evidence>
<dbReference type="InterPro" id="IPR023296">
    <property type="entry name" value="Glyco_hydro_beta-prop_sf"/>
</dbReference>
<evidence type="ECO:0000259" key="4">
    <source>
        <dbReference type="Pfam" id="PF00251"/>
    </source>
</evidence>
<dbReference type="EMBL" id="BAAAQK010000005">
    <property type="protein sequence ID" value="GAA1841474.1"/>
    <property type="molecule type" value="Genomic_DNA"/>
</dbReference>
<proteinExistence type="inferred from homology"/>
<dbReference type="RefSeq" id="WP_344415001.1">
    <property type="nucleotide sequence ID" value="NZ_BAAAQK010000005.1"/>
</dbReference>
<gene>
    <name evidence="5" type="ORF">GCM10009836_21060</name>
</gene>
<protein>
    <recommendedName>
        <fullName evidence="4">Glycosyl hydrolase family 32 N-terminal domain-containing protein</fullName>
    </recommendedName>
</protein>
<evidence type="ECO:0000313" key="6">
    <source>
        <dbReference type="Proteomes" id="UP001500449"/>
    </source>
</evidence>
<comment type="similarity">
    <text evidence="1">Belongs to the glycosyl hydrolase 32 family.</text>
</comment>
<accession>A0ABN2MWD8</accession>
<sequence>MLRLADHWIWDAWAADDGERHHLFFLQAPRSLGDPERRHLHARVGHASSADLVRWEYHGECLTPAVTGFDDRAIWTGSVVRAADRWWMFYSAISWAGPRIGQRIGAATSTDLHTWERLPEPLVTPDPRWYAGDGDSSPTWRDPFVLPGPEGGWHMLLTAAAAGTDPAGAGVIGHATSPDLRTWRAQPPLSAPAGFRHLEVAQSVVVGGRPVLTFTCHPDEQVAPRPWCTWSVPADGPLGPWDVAAARPFEADPWLFAAPVVSGRDGRAVILGFRNREDGLQIHDPIAVTLDRAGYLAAR</sequence>
<keyword evidence="6" id="KW-1185">Reference proteome</keyword>
<evidence type="ECO:0000256" key="2">
    <source>
        <dbReference type="ARBA" id="ARBA00022801"/>
    </source>
</evidence>
<evidence type="ECO:0000256" key="1">
    <source>
        <dbReference type="ARBA" id="ARBA00009902"/>
    </source>
</evidence>
<name>A0ABN2MWD8_9PSEU</name>
<keyword evidence="3" id="KW-0326">Glycosidase</keyword>
<dbReference type="PANTHER" id="PTHR43101">
    <property type="entry name" value="BETA-FRUCTOSIDASE"/>
    <property type="match status" value="1"/>
</dbReference>
<dbReference type="Gene3D" id="2.115.10.20">
    <property type="entry name" value="Glycosyl hydrolase domain, family 43"/>
    <property type="match status" value="1"/>
</dbReference>
<dbReference type="InterPro" id="IPR013148">
    <property type="entry name" value="Glyco_hydro_32_N"/>
</dbReference>
<comment type="caution">
    <text evidence="5">The sequence shown here is derived from an EMBL/GenBank/DDBJ whole genome shotgun (WGS) entry which is preliminary data.</text>
</comment>